<gene>
    <name evidence="7 9" type="primary">mraZ</name>
    <name evidence="9" type="ORF">BN874_160030</name>
</gene>
<feature type="domain" description="SpoVT-AbrB" evidence="8">
    <location>
        <begin position="63"/>
        <end position="106"/>
    </location>
</feature>
<dbReference type="InterPro" id="IPR003444">
    <property type="entry name" value="MraZ"/>
</dbReference>
<dbReference type="EMBL" id="CBTK010000068">
    <property type="protein sequence ID" value="CDH44274.1"/>
    <property type="molecule type" value="Genomic_DNA"/>
</dbReference>
<dbReference type="GO" id="GO:0005737">
    <property type="term" value="C:cytoplasm"/>
    <property type="evidence" value="ECO:0007669"/>
    <property type="project" value="UniProtKB-UniRule"/>
</dbReference>
<feature type="domain" description="SpoVT-AbrB" evidence="8">
    <location>
        <begin position="1"/>
        <end position="34"/>
    </location>
</feature>
<dbReference type="Proteomes" id="UP000019184">
    <property type="component" value="Unassembled WGS sequence"/>
</dbReference>
<dbReference type="PROSITE" id="PS51740">
    <property type="entry name" value="SPOVT_ABRB"/>
    <property type="match status" value="2"/>
</dbReference>
<dbReference type="InterPro" id="IPR035644">
    <property type="entry name" value="MraZ_C"/>
</dbReference>
<dbReference type="PANTHER" id="PTHR34701:SF1">
    <property type="entry name" value="TRANSCRIPTIONAL REGULATOR MRAZ"/>
    <property type="match status" value="1"/>
</dbReference>
<dbReference type="Gene3D" id="3.40.1550.20">
    <property type="entry name" value="Transcriptional regulator MraZ domain"/>
    <property type="match status" value="1"/>
</dbReference>
<protein>
    <recommendedName>
        <fullName evidence="1 7">Transcriptional regulator MraZ</fullName>
    </recommendedName>
</protein>
<evidence type="ECO:0000313" key="10">
    <source>
        <dbReference type="Proteomes" id="UP000019184"/>
    </source>
</evidence>
<keyword evidence="10" id="KW-1185">Reference proteome</keyword>
<dbReference type="InterPro" id="IPR038619">
    <property type="entry name" value="MraZ_sf"/>
</dbReference>
<evidence type="ECO:0000256" key="4">
    <source>
        <dbReference type="ARBA" id="ARBA00023015"/>
    </source>
</evidence>
<keyword evidence="3" id="KW-0677">Repeat</keyword>
<dbReference type="GO" id="GO:0003700">
    <property type="term" value="F:DNA-binding transcription factor activity"/>
    <property type="evidence" value="ECO:0007669"/>
    <property type="project" value="UniProtKB-UniRule"/>
</dbReference>
<comment type="similarity">
    <text evidence="7">Belongs to the MraZ family.</text>
</comment>
<sequence>MPAKYRQQLLELGSGHMVLTIDRDRCLLLYPLPVWEEIECKLIQLSSTNPRARALKRLLLGHAEECGLDASGRILLPAPLREFANLAKQVVLVGQGNKFEIWNEQAWNAWRDALLASTNDGGEPLPDLDTLAF</sequence>
<keyword evidence="4 7" id="KW-0805">Transcription regulation</keyword>
<proteinExistence type="inferred from homology"/>
<dbReference type="InterPro" id="IPR037914">
    <property type="entry name" value="SpoVT-AbrB_sf"/>
</dbReference>
<evidence type="ECO:0000259" key="8">
    <source>
        <dbReference type="PROSITE" id="PS51740"/>
    </source>
</evidence>
<evidence type="ECO:0000256" key="5">
    <source>
        <dbReference type="ARBA" id="ARBA00023125"/>
    </source>
</evidence>
<dbReference type="PANTHER" id="PTHR34701">
    <property type="entry name" value="TRANSCRIPTIONAL REGULATOR MRAZ"/>
    <property type="match status" value="1"/>
</dbReference>
<organism evidence="9 10">
    <name type="scientific">Candidatus Contendobacter odensis Run_B_J11</name>
    <dbReference type="NCBI Taxonomy" id="1400861"/>
    <lineage>
        <taxon>Bacteria</taxon>
        <taxon>Pseudomonadati</taxon>
        <taxon>Pseudomonadota</taxon>
        <taxon>Gammaproteobacteria</taxon>
        <taxon>Candidatus Competibacteraceae</taxon>
        <taxon>Candidatus Contendibacter</taxon>
    </lineage>
</organism>
<evidence type="ECO:0000256" key="7">
    <source>
        <dbReference type="HAMAP-Rule" id="MF_01008"/>
    </source>
</evidence>
<dbReference type="InterPro" id="IPR007159">
    <property type="entry name" value="SpoVT-AbrB_dom"/>
</dbReference>
<keyword evidence="5 7" id="KW-0238">DNA-binding</keyword>
<accession>A0A7U7J3F1</accession>
<comment type="caution">
    <text evidence="9">The sequence shown here is derived from an EMBL/GenBank/DDBJ whole genome shotgun (WGS) entry which is preliminary data.</text>
</comment>
<evidence type="ECO:0000256" key="2">
    <source>
        <dbReference type="ARBA" id="ARBA00022490"/>
    </source>
</evidence>
<evidence type="ECO:0000256" key="1">
    <source>
        <dbReference type="ARBA" id="ARBA00013860"/>
    </source>
</evidence>
<dbReference type="GO" id="GO:0009295">
    <property type="term" value="C:nucleoid"/>
    <property type="evidence" value="ECO:0007669"/>
    <property type="project" value="UniProtKB-SubCell"/>
</dbReference>
<dbReference type="GO" id="GO:2000143">
    <property type="term" value="P:negative regulation of DNA-templated transcription initiation"/>
    <property type="evidence" value="ECO:0007669"/>
    <property type="project" value="TreeGrafter"/>
</dbReference>
<dbReference type="HAMAP" id="MF_01008">
    <property type="entry name" value="MraZ"/>
    <property type="match status" value="1"/>
</dbReference>
<comment type="subunit">
    <text evidence="7">Forms oligomers.</text>
</comment>
<keyword evidence="6 7" id="KW-0804">Transcription</keyword>
<evidence type="ECO:0000313" key="9">
    <source>
        <dbReference type="EMBL" id="CDH44274.1"/>
    </source>
</evidence>
<reference evidence="9 10" key="1">
    <citation type="journal article" date="2014" name="ISME J.">
        <title>Candidatus Competibacter-lineage genomes retrieved from metagenomes reveal functional metabolic diversity.</title>
        <authorList>
            <person name="McIlroy S.J."/>
            <person name="Albertsen M."/>
            <person name="Andresen E.K."/>
            <person name="Saunders A.M."/>
            <person name="Kristiansen R."/>
            <person name="Stokholm-Bjerregaard M."/>
            <person name="Nielsen K.L."/>
            <person name="Nielsen P.H."/>
        </authorList>
    </citation>
    <scope>NUCLEOTIDE SEQUENCE [LARGE SCALE GENOMIC DNA]</scope>
    <source>
        <strain evidence="9 10">Run_B_J11</strain>
    </source>
</reference>
<evidence type="ECO:0000256" key="3">
    <source>
        <dbReference type="ARBA" id="ARBA00022737"/>
    </source>
</evidence>
<dbReference type="GO" id="GO:0000976">
    <property type="term" value="F:transcription cis-regulatory region binding"/>
    <property type="evidence" value="ECO:0007669"/>
    <property type="project" value="TreeGrafter"/>
</dbReference>
<dbReference type="InterPro" id="IPR035642">
    <property type="entry name" value="MraZ_N"/>
</dbReference>
<name>A0A7U7J3F1_9GAMM</name>
<comment type="subcellular location">
    <subcellularLocation>
        <location evidence="7">Cytoplasm</location>
        <location evidence="7">Nucleoid</location>
    </subcellularLocation>
</comment>
<evidence type="ECO:0000256" key="6">
    <source>
        <dbReference type="ARBA" id="ARBA00023163"/>
    </source>
</evidence>
<dbReference type="SUPFAM" id="SSF89447">
    <property type="entry name" value="AbrB/MazE/MraZ-like"/>
    <property type="match status" value="1"/>
</dbReference>
<keyword evidence="2 7" id="KW-0963">Cytoplasm</keyword>
<dbReference type="Pfam" id="PF02381">
    <property type="entry name" value="MraZ"/>
    <property type="match status" value="2"/>
</dbReference>
<dbReference type="InterPro" id="IPR020603">
    <property type="entry name" value="MraZ_dom"/>
</dbReference>
<dbReference type="NCBIfam" id="TIGR00242">
    <property type="entry name" value="division/cell wall cluster transcriptional repressor MraZ"/>
    <property type="match status" value="1"/>
</dbReference>
<dbReference type="CDD" id="cd16321">
    <property type="entry name" value="MraZ_C"/>
    <property type="match status" value="1"/>
</dbReference>
<dbReference type="AlphaFoldDB" id="A0A7U7J3F1"/>
<dbReference type="CDD" id="cd16320">
    <property type="entry name" value="MraZ_N"/>
    <property type="match status" value="1"/>
</dbReference>